<dbReference type="Proteomes" id="UP000035199">
    <property type="component" value="Chromosome"/>
</dbReference>
<dbReference type="PATRIC" id="fig|571915.4.peg.817"/>
<reference evidence="3" key="2">
    <citation type="submission" date="2015-05" db="EMBL/GenBank/DDBJ databases">
        <title>Complete genome sequence of Corynebacterium mustelae DSM 45274, isolated from various tissues of a male ferret with lethal sepsis.</title>
        <authorList>
            <person name="Ruckert C."/>
            <person name="Albersmeier A."/>
            <person name="Winkler A."/>
            <person name="Tauch A."/>
        </authorList>
    </citation>
    <scope>NUCLEOTIDE SEQUENCE [LARGE SCALE GENOMIC DNA]</scope>
    <source>
        <strain evidence="3">DSM 45274</strain>
    </source>
</reference>
<dbReference type="RefSeq" id="WP_201779218.1">
    <property type="nucleotide sequence ID" value="NZ_CP011542.1"/>
</dbReference>
<dbReference type="KEGG" id="cmv:CMUST_03825"/>
<proteinExistence type="predicted"/>
<reference evidence="2 3" key="1">
    <citation type="journal article" date="2015" name="Genome Announc.">
        <title>Complete Genome Sequence of the Type Strain Corynebacterium mustelae DSM 45274, Isolated from Various Tissues of a Male Ferret with Lethal Sepsis.</title>
        <authorList>
            <person name="Ruckert C."/>
            <person name="Eimer J."/>
            <person name="Winkler A."/>
            <person name="Tauch A."/>
        </authorList>
    </citation>
    <scope>NUCLEOTIDE SEQUENCE [LARGE SCALE GENOMIC DNA]</scope>
    <source>
        <strain evidence="2 3">DSM 45274</strain>
    </source>
</reference>
<dbReference type="Pfam" id="PF24719">
    <property type="entry name" value="Imm33-like"/>
    <property type="match status" value="1"/>
</dbReference>
<organism evidence="2 3">
    <name type="scientific">Corynebacterium mustelae</name>
    <dbReference type="NCBI Taxonomy" id="571915"/>
    <lineage>
        <taxon>Bacteria</taxon>
        <taxon>Bacillati</taxon>
        <taxon>Actinomycetota</taxon>
        <taxon>Actinomycetes</taxon>
        <taxon>Mycobacteriales</taxon>
        <taxon>Corynebacteriaceae</taxon>
        <taxon>Corynebacterium</taxon>
    </lineage>
</organism>
<name>A0A0G3GVF7_9CORY</name>
<evidence type="ECO:0000313" key="2">
    <source>
        <dbReference type="EMBL" id="AKK05109.1"/>
    </source>
</evidence>
<evidence type="ECO:0000313" key="3">
    <source>
        <dbReference type="Proteomes" id="UP000035199"/>
    </source>
</evidence>
<gene>
    <name evidence="2" type="ORF">CMUST_03825</name>
</gene>
<dbReference type="AlphaFoldDB" id="A0A0G3GVF7"/>
<dbReference type="InterPro" id="IPR056509">
    <property type="entry name" value="Imm33-like"/>
</dbReference>
<keyword evidence="3" id="KW-1185">Reference proteome</keyword>
<sequence>MKTPKEICDSVGCVNRFPAPGSRIALALSSLGKIPTYGARLIPKTTNPNEITWYIHCGENPGDADFYDVVCIEHLAEKLPQALPYLGLDYGYRFIIDDNGYEDIYHEDELKD</sequence>
<accession>A0A0G3GVF7</accession>
<evidence type="ECO:0000259" key="1">
    <source>
        <dbReference type="Pfam" id="PF24719"/>
    </source>
</evidence>
<protein>
    <recommendedName>
        <fullName evidence="1">Imm33-like domain-containing protein</fullName>
    </recommendedName>
</protein>
<dbReference type="EMBL" id="CP011542">
    <property type="protein sequence ID" value="AKK05109.1"/>
    <property type="molecule type" value="Genomic_DNA"/>
</dbReference>
<feature type="domain" description="Imm33-like" evidence="1">
    <location>
        <begin position="5"/>
        <end position="106"/>
    </location>
</feature>